<evidence type="ECO:0000256" key="1">
    <source>
        <dbReference type="SAM" id="Phobius"/>
    </source>
</evidence>
<organism evidence="2 3">
    <name type="scientific">Kribbella pratensis</name>
    <dbReference type="NCBI Taxonomy" id="2512112"/>
    <lineage>
        <taxon>Bacteria</taxon>
        <taxon>Bacillati</taxon>
        <taxon>Actinomycetota</taxon>
        <taxon>Actinomycetes</taxon>
        <taxon>Propionibacteriales</taxon>
        <taxon>Kribbellaceae</taxon>
        <taxon>Kribbella</taxon>
    </lineage>
</organism>
<evidence type="ECO:0000313" key="2">
    <source>
        <dbReference type="EMBL" id="TDW79703.1"/>
    </source>
</evidence>
<keyword evidence="3" id="KW-1185">Reference proteome</keyword>
<keyword evidence="1" id="KW-0812">Transmembrane</keyword>
<reference evidence="2 3" key="1">
    <citation type="submission" date="2019-03" db="EMBL/GenBank/DDBJ databases">
        <title>Genomic Encyclopedia of Type Strains, Phase III (KMG-III): the genomes of soil and plant-associated and newly described type strains.</title>
        <authorList>
            <person name="Whitman W."/>
        </authorList>
    </citation>
    <scope>NUCLEOTIDE SEQUENCE [LARGE SCALE GENOMIC DNA]</scope>
    <source>
        <strain evidence="2 3">VKMAc-2574</strain>
    </source>
</reference>
<feature type="transmembrane region" description="Helical" evidence="1">
    <location>
        <begin position="16"/>
        <end position="34"/>
    </location>
</feature>
<evidence type="ECO:0008006" key="4">
    <source>
        <dbReference type="Google" id="ProtNLM"/>
    </source>
</evidence>
<sequence length="89" mass="9867">MSLGQNGWVKLERKHALVLLAIAAWNVITYLRFIKALVDTEDRPTGYYVAHTVLIVVNLLIAALLGTWGVRAYKAAKYRAAKTAQNSPV</sequence>
<accession>A0ABY2F4C2</accession>
<dbReference type="InterPro" id="IPR058061">
    <property type="entry name" value="SCO4848-like"/>
</dbReference>
<proteinExistence type="predicted"/>
<feature type="transmembrane region" description="Helical" evidence="1">
    <location>
        <begin position="46"/>
        <end position="70"/>
    </location>
</feature>
<dbReference type="Pfam" id="PF26606">
    <property type="entry name" value="SCO4848"/>
    <property type="match status" value="1"/>
</dbReference>
<name>A0ABY2F4C2_9ACTN</name>
<dbReference type="NCBIfam" id="NF046117">
    <property type="entry name" value="SCO4848_fam"/>
    <property type="match status" value="1"/>
</dbReference>
<evidence type="ECO:0000313" key="3">
    <source>
        <dbReference type="Proteomes" id="UP000295060"/>
    </source>
</evidence>
<keyword evidence="1" id="KW-1133">Transmembrane helix</keyword>
<dbReference type="Proteomes" id="UP000295060">
    <property type="component" value="Unassembled WGS sequence"/>
</dbReference>
<comment type="caution">
    <text evidence="2">The sequence shown here is derived from an EMBL/GenBank/DDBJ whole genome shotgun (WGS) entry which is preliminary data.</text>
</comment>
<protein>
    <recommendedName>
        <fullName evidence="4">DUF4328 domain-containing protein</fullName>
    </recommendedName>
</protein>
<gene>
    <name evidence="2" type="ORF">EV137_8043</name>
</gene>
<dbReference type="EMBL" id="SODU01000006">
    <property type="protein sequence ID" value="TDW79703.1"/>
    <property type="molecule type" value="Genomic_DNA"/>
</dbReference>
<keyword evidence="1" id="KW-0472">Membrane</keyword>